<dbReference type="Pfam" id="PF00440">
    <property type="entry name" value="TetR_N"/>
    <property type="match status" value="1"/>
</dbReference>
<feature type="domain" description="HTH tetR-type" evidence="5">
    <location>
        <begin position="14"/>
        <end position="73"/>
    </location>
</feature>
<evidence type="ECO:0000256" key="3">
    <source>
        <dbReference type="ARBA" id="ARBA00023163"/>
    </source>
</evidence>
<gene>
    <name evidence="6" type="ORF">EHYA_05520</name>
</gene>
<accession>A0A401YT83</accession>
<protein>
    <submittedName>
        <fullName evidence="6">TetR family transcriptional regulator</fullName>
    </submittedName>
</protein>
<keyword evidence="2 4" id="KW-0238">DNA-binding</keyword>
<dbReference type="AlphaFoldDB" id="A0A401YT83"/>
<dbReference type="GO" id="GO:0003700">
    <property type="term" value="F:DNA-binding transcription factor activity"/>
    <property type="evidence" value="ECO:0007669"/>
    <property type="project" value="TreeGrafter"/>
</dbReference>
<dbReference type="OrthoDB" id="9795011at2"/>
<evidence type="ECO:0000256" key="2">
    <source>
        <dbReference type="ARBA" id="ARBA00023125"/>
    </source>
</evidence>
<evidence type="ECO:0000256" key="1">
    <source>
        <dbReference type="ARBA" id="ARBA00023015"/>
    </source>
</evidence>
<comment type="caution">
    <text evidence="6">The sequence shown here is derived from an EMBL/GenBank/DDBJ whole genome shotgun (WGS) entry which is preliminary data.</text>
</comment>
<sequence>MSGTGTRRPRADARRNRERVLAAADQAFREQGTGASLEGIARQAGVAIGTLYGHFPNRGALSAALLRERHVALFEFGDELPGHGTALAALTAWMGAVSGHAAAYRGLATLLMQGFTDEASELHDACARMTATTERLLSAAREAGAVRDDVSTADVHALTNAAAWLREQVPPEQADHLTALLVRGLRTGDDGTR</sequence>
<evidence type="ECO:0000313" key="6">
    <source>
        <dbReference type="EMBL" id="GCD97823.1"/>
    </source>
</evidence>
<dbReference type="InterPro" id="IPR049445">
    <property type="entry name" value="TetR_SbtR-like_C"/>
</dbReference>
<keyword evidence="1" id="KW-0805">Transcription regulation</keyword>
<organism evidence="6 7">
    <name type="scientific">Embleya hyalina</name>
    <dbReference type="NCBI Taxonomy" id="516124"/>
    <lineage>
        <taxon>Bacteria</taxon>
        <taxon>Bacillati</taxon>
        <taxon>Actinomycetota</taxon>
        <taxon>Actinomycetes</taxon>
        <taxon>Kitasatosporales</taxon>
        <taxon>Streptomycetaceae</taxon>
        <taxon>Embleya</taxon>
    </lineage>
</organism>
<dbReference type="InterPro" id="IPR009057">
    <property type="entry name" value="Homeodomain-like_sf"/>
</dbReference>
<dbReference type="InterPro" id="IPR001647">
    <property type="entry name" value="HTH_TetR"/>
</dbReference>
<dbReference type="Pfam" id="PF21597">
    <property type="entry name" value="TetR_C_43"/>
    <property type="match status" value="1"/>
</dbReference>
<evidence type="ECO:0000313" key="7">
    <source>
        <dbReference type="Proteomes" id="UP000286931"/>
    </source>
</evidence>
<dbReference type="PRINTS" id="PR00455">
    <property type="entry name" value="HTHTETR"/>
</dbReference>
<dbReference type="SUPFAM" id="SSF48498">
    <property type="entry name" value="Tetracyclin repressor-like, C-terminal domain"/>
    <property type="match status" value="1"/>
</dbReference>
<dbReference type="PANTHER" id="PTHR30055:SF234">
    <property type="entry name" value="HTH-TYPE TRANSCRIPTIONAL REGULATOR BETI"/>
    <property type="match status" value="1"/>
</dbReference>
<keyword evidence="3" id="KW-0804">Transcription</keyword>
<dbReference type="PROSITE" id="PS50977">
    <property type="entry name" value="HTH_TETR_2"/>
    <property type="match status" value="1"/>
</dbReference>
<dbReference type="InterPro" id="IPR036271">
    <property type="entry name" value="Tet_transcr_reg_TetR-rel_C_sf"/>
</dbReference>
<dbReference type="Proteomes" id="UP000286931">
    <property type="component" value="Unassembled WGS sequence"/>
</dbReference>
<dbReference type="RefSeq" id="WP_126639773.1">
    <property type="nucleotide sequence ID" value="NZ_BIFH01000025.1"/>
</dbReference>
<dbReference type="PANTHER" id="PTHR30055">
    <property type="entry name" value="HTH-TYPE TRANSCRIPTIONAL REGULATOR RUTR"/>
    <property type="match status" value="1"/>
</dbReference>
<feature type="DNA-binding region" description="H-T-H motif" evidence="4">
    <location>
        <begin position="36"/>
        <end position="55"/>
    </location>
</feature>
<dbReference type="GO" id="GO:0000976">
    <property type="term" value="F:transcription cis-regulatory region binding"/>
    <property type="evidence" value="ECO:0007669"/>
    <property type="project" value="TreeGrafter"/>
</dbReference>
<name>A0A401YT83_9ACTN</name>
<keyword evidence="7" id="KW-1185">Reference proteome</keyword>
<evidence type="ECO:0000256" key="4">
    <source>
        <dbReference type="PROSITE-ProRule" id="PRU00335"/>
    </source>
</evidence>
<proteinExistence type="predicted"/>
<reference evidence="6 7" key="1">
    <citation type="submission" date="2018-12" db="EMBL/GenBank/DDBJ databases">
        <title>Draft genome sequence of Embleya hyalina NBRC 13850T.</title>
        <authorList>
            <person name="Komaki H."/>
            <person name="Hosoyama A."/>
            <person name="Kimura A."/>
            <person name="Ichikawa N."/>
            <person name="Tamura T."/>
        </authorList>
    </citation>
    <scope>NUCLEOTIDE SEQUENCE [LARGE SCALE GENOMIC DNA]</scope>
    <source>
        <strain evidence="6 7">NBRC 13850</strain>
    </source>
</reference>
<dbReference type="InterPro" id="IPR050109">
    <property type="entry name" value="HTH-type_TetR-like_transc_reg"/>
</dbReference>
<dbReference type="SUPFAM" id="SSF46689">
    <property type="entry name" value="Homeodomain-like"/>
    <property type="match status" value="1"/>
</dbReference>
<dbReference type="Gene3D" id="1.10.357.10">
    <property type="entry name" value="Tetracycline Repressor, domain 2"/>
    <property type="match status" value="1"/>
</dbReference>
<dbReference type="EMBL" id="BIFH01000025">
    <property type="protein sequence ID" value="GCD97823.1"/>
    <property type="molecule type" value="Genomic_DNA"/>
</dbReference>
<evidence type="ECO:0000259" key="5">
    <source>
        <dbReference type="PROSITE" id="PS50977"/>
    </source>
</evidence>